<keyword evidence="3" id="KW-1185">Reference proteome</keyword>
<feature type="compositionally biased region" description="Pro residues" evidence="1">
    <location>
        <begin position="651"/>
        <end position="660"/>
    </location>
</feature>
<dbReference type="HOGENOM" id="CLU_012647_0_0_1"/>
<feature type="region of interest" description="Disordered" evidence="1">
    <location>
        <begin position="179"/>
        <end position="281"/>
    </location>
</feature>
<feature type="region of interest" description="Disordered" evidence="1">
    <location>
        <begin position="295"/>
        <end position="490"/>
    </location>
</feature>
<feature type="compositionally biased region" description="Basic and acidic residues" evidence="1">
    <location>
        <begin position="319"/>
        <end position="334"/>
    </location>
</feature>
<feature type="compositionally biased region" description="Polar residues" evidence="1">
    <location>
        <begin position="203"/>
        <end position="225"/>
    </location>
</feature>
<feature type="compositionally biased region" description="Polar residues" evidence="1">
    <location>
        <begin position="240"/>
        <end position="251"/>
    </location>
</feature>
<feature type="compositionally biased region" description="Polar residues" evidence="1">
    <location>
        <begin position="91"/>
        <end position="101"/>
    </location>
</feature>
<feature type="region of interest" description="Disordered" evidence="1">
    <location>
        <begin position="930"/>
        <end position="978"/>
    </location>
</feature>
<feature type="compositionally biased region" description="Polar residues" evidence="1">
    <location>
        <begin position="436"/>
        <end position="450"/>
    </location>
</feature>
<feature type="compositionally biased region" description="Low complexity" evidence="1">
    <location>
        <begin position="335"/>
        <end position="344"/>
    </location>
</feature>
<reference evidence="3" key="2">
    <citation type="submission" date="2015-01" db="EMBL/GenBank/DDBJ databases">
        <title>Evolutionary Origins and Diversification of the Mycorrhizal Mutualists.</title>
        <authorList>
            <consortium name="DOE Joint Genome Institute"/>
            <consortium name="Mycorrhizal Genomics Consortium"/>
            <person name="Kohler A."/>
            <person name="Kuo A."/>
            <person name="Nagy L.G."/>
            <person name="Floudas D."/>
            <person name="Copeland A."/>
            <person name="Barry K.W."/>
            <person name="Cichocki N."/>
            <person name="Veneault-Fourrey C."/>
            <person name="LaButti K."/>
            <person name="Lindquist E.A."/>
            <person name="Lipzen A."/>
            <person name="Lundell T."/>
            <person name="Morin E."/>
            <person name="Murat C."/>
            <person name="Riley R."/>
            <person name="Ohm R."/>
            <person name="Sun H."/>
            <person name="Tunlid A."/>
            <person name="Henrissat B."/>
            <person name="Grigoriev I.V."/>
            <person name="Hibbett D.S."/>
            <person name="Martin F."/>
        </authorList>
    </citation>
    <scope>NUCLEOTIDE SEQUENCE [LARGE SCALE GENOMIC DNA]</scope>
    <source>
        <strain evidence="3">Marx 270</strain>
    </source>
</reference>
<proteinExistence type="predicted"/>
<feature type="region of interest" description="Disordered" evidence="1">
    <location>
        <begin position="1"/>
        <end position="156"/>
    </location>
</feature>
<gene>
    <name evidence="2" type="ORF">M404DRAFT_996943</name>
</gene>
<feature type="compositionally biased region" description="Acidic residues" evidence="1">
    <location>
        <begin position="886"/>
        <end position="895"/>
    </location>
</feature>
<sequence length="978" mass="105931">MTSGKKAVEQSHPAPYLPQSTPHHTRHTPPSSDSSSTHTRRQRPRKQREDRYEEEIQFNIAFFGSARGQRDPVQSSRMLDEEYPPPPTYEKATSTTASTIVSEDYVHEGGSSIPMEDVIPVPSTQMIGTRQEADRSDSVSVTSVPPTPQTEEDGSSIELVDLEPGTRWELERQRGVPLDERVKRHKQRIVSAAPSTPVPQRTRLFSQPTTRRPSAMQFNASQLSLQIPEDHDRYDDEQVQDNSDASTPSTPKNHRLPHLPASPSKFFHLRSQSPQPSSSVISLLRNPSPFFKSTPSLLSLPNSHHGNQRSRKLFHRRSKEHEQLDDWEVLERSDSNGSSMDSSSVAQTSPSAPQNPVPQQFPTKSGGGNRRNRHRYRSNDHAQKTSTIQMPNASDSNDRAPGSPPFVSRHLRRHTNSNRSGQSAPVSPVSVSSVSTFESAATTPPQSASVESPEEALPNLEYHSESRSTPRHGAKRGYDRTPRMSSPEPACGVTMYEHDPELPIVPCGSGALPARAATERVVRAPESREAQRGRSHSREICMRSAPAYSMLFPSGPPFPLPGTQTPPQEVQTLPPPPPCKCPSTGNCSSSASCTPVLTSSPLASATCPPSVSTCPPGFTCPQPLMRSPSRTRASVSVSSSPQTPRGHYPGRPLPATPPVSPSLTWILDGQPHVQLHPRAANASLAHGQISPWVRVPMALPEKVGTPRPSYTPPLPEPVPRYAQLPEKAPRTPPMPEGTSDTPMAVNTPCTPPMPGGFSRTPPIPETFHTPPMPSSLLNSPPVPEGLLIDLSDDDHSPDKQTQSPSDAPTSPDLLDLLDEQPVPAAKCPDLLDFGEPEEPSQGAGSISLGEILNDGNASPSTTNTLAPLRFDLMEDDTYLHNKGQDDNFEENDSASDGDTVSPGPLTPSTLSGFVSASGSVVSLVPMQTSAEHAEADCVKGGSFEDDTSTPVPNRDTKEYFAGPPRLGTPRQRPSLTAC</sequence>
<feature type="compositionally biased region" description="Basic residues" evidence="1">
    <location>
        <begin position="306"/>
        <end position="318"/>
    </location>
</feature>
<feature type="region of interest" description="Disordered" evidence="1">
    <location>
        <begin position="623"/>
        <end position="663"/>
    </location>
</feature>
<feature type="compositionally biased region" description="Polar residues" evidence="1">
    <location>
        <begin position="345"/>
        <end position="363"/>
    </location>
</feature>
<feature type="region of interest" description="Disordered" evidence="1">
    <location>
        <begin position="880"/>
        <end position="907"/>
    </location>
</feature>
<reference evidence="2 3" key="1">
    <citation type="submission" date="2014-04" db="EMBL/GenBank/DDBJ databases">
        <authorList>
            <consortium name="DOE Joint Genome Institute"/>
            <person name="Kuo A."/>
            <person name="Kohler A."/>
            <person name="Costa M.D."/>
            <person name="Nagy L.G."/>
            <person name="Floudas D."/>
            <person name="Copeland A."/>
            <person name="Barry K.W."/>
            <person name="Cichocki N."/>
            <person name="Veneault-Fourrey C."/>
            <person name="LaButti K."/>
            <person name="Lindquist E.A."/>
            <person name="Lipzen A."/>
            <person name="Lundell T."/>
            <person name="Morin E."/>
            <person name="Murat C."/>
            <person name="Sun H."/>
            <person name="Tunlid A."/>
            <person name="Henrissat B."/>
            <person name="Grigoriev I.V."/>
            <person name="Hibbett D.S."/>
            <person name="Martin F."/>
            <person name="Nordberg H.P."/>
            <person name="Cantor M.N."/>
            <person name="Hua S.X."/>
        </authorList>
    </citation>
    <scope>NUCLEOTIDE SEQUENCE [LARGE SCALE GENOMIC DNA]</scope>
    <source>
        <strain evidence="2 3">Marx 270</strain>
    </source>
</reference>
<feature type="region of interest" description="Disordered" evidence="1">
    <location>
        <begin position="758"/>
        <end position="863"/>
    </location>
</feature>
<dbReference type="AlphaFoldDB" id="A0A0C3P625"/>
<feature type="compositionally biased region" description="Low complexity" evidence="1">
    <location>
        <begin position="18"/>
        <end position="37"/>
    </location>
</feature>
<feature type="compositionally biased region" description="Low complexity" evidence="1">
    <location>
        <begin position="425"/>
        <end position="435"/>
    </location>
</feature>
<accession>A0A0C3P625</accession>
<feature type="compositionally biased region" description="Polar residues" evidence="1">
    <location>
        <begin position="384"/>
        <end position="395"/>
    </location>
</feature>
<evidence type="ECO:0000256" key="1">
    <source>
        <dbReference type="SAM" id="MobiDB-lite"/>
    </source>
</evidence>
<feature type="compositionally biased region" description="Polar residues" evidence="1">
    <location>
        <begin position="799"/>
        <end position="808"/>
    </location>
</feature>
<dbReference type="OrthoDB" id="2663365at2759"/>
<evidence type="ECO:0000313" key="2">
    <source>
        <dbReference type="EMBL" id="KIO08700.1"/>
    </source>
</evidence>
<protein>
    <submittedName>
        <fullName evidence="2">Uncharacterized protein</fullName>
    </submittedName>
</protein>
<organism evidence="2 3">
    <name type="scientific">Pisolithus tinctorius Marx 270</name>
    <dbReference type="NCBI Taxonomy" id="870435"/>
    <lineage>
        <taxon>Eukaryota</taxon>
        <taxon>Fungi</taxon>
        <taxon>Dikarya</taxon>
        <taxon>Basidiomycota</taxon>
        <taxon>Agaricomycotina</taxon>
        <taxon>Agaricomycetes</taxon>
        <taxon>Agaricomycetidae</taxon>
        <taxon>Boletales</taxon>
        <taxon>Sclerodermatineae</taxon>
        <taxon>Pisolithaceae</taxon>
        <taxon>Pisolithus</taxon>
    </lineage>
</organism>
<name>A0A0C3P625_PISTI</name>
<dbReference type="Proteomes" id="UP000054217">
    <property type="component" value="Unassembled WGS sequence"/>
</dbReference>
<dbReference type="EMBL" id="KN831956">
    <property type="protein sequence ID" value="KIO08700.1"/>
    <property type="molecule type" value="Genomic_DNA"/>
</dbReference>
<dbReference type="STRING" id="870435.A0A0C3P625"/>
<feature type="compositionally biased region" description="Low complexity" evidence="1">
    <location>
        <begin position="626"/>
        <end position="645"/>
    </location>
</feature>
<feature type="compositionally biased region" description="Polar residues" evidence="1">
    <location>
        <begin position="295"/>
        <end position="305"/>
    </location>
</feature>
<dbReference type="InParanoid" id="A0A0C3P625"/>
<evidence type="ECO:0000313" key="3">
    <source>
        <dbReference type="Proteomes" id="UP000054217"/>
    </source>
</evidence>